<dbReference type="PRINTS" id="PR00344">
    <property type="entry name" value="BCTRLSENSOR"/>
</dbReference>
<dbReference type="CDD" id="cd16922">
    <property type="entry name" value="HATPase_EvgS-ArcB-TorS-like"/>
    <property type="match status" value="1"/>
</dbReference>
<dbReference type="Pfam" id="PF00512">
    <property type="entry name" value="HisKA"/>
    <property type="match status" value="1"/>
</dbReference>
<organism evidence="17">
    <name type="scientific">Kofleria flava</name>
    <dbReference type="NCBI Taxonomy" id="694315"/>
    <lineage>
        <taxon>Bacteria</taxon>
        <taxon>Pseudomonadati</taxon>
        <taxon>Myxococcota</taxon>
        <taxon>Polyangia</taxon>
        <taxon>Haliangiales</taxon>
        <taxon>Kofleriaceae</taxon>
        <taxon>Kofleria</taxon>
    </lineage>
</organism>
<dbReference type="GO" id="GO:0005524">
    <property type="term" value="F:ATP binding"/>
    <property type="evidence" value="ECO:0007669"/>
    <property type="project" value="UniProtKB-KW"/>
</dbReference>
<feature type="domain" description="Histidine kinase" evidence="15">
    <location>
        <begin position="1539"/>
        <end position="1760"/>
    </location>
</feature>
<dbReference type="CDD" id="cd14014">
    <property type="entry name" value="STKc_PknB_like"/>
    <property type="match status" value="1"/>
</dbReference>
<dbReference type="Pfam" id="PF02518">
    <property type="entry name" value="HATPase_c"/>
    <property type="match status" value="1"/>
</dbReference>
<dbReference type="InterPro" id="IPR027417">
    <property type="entry name" value="P-loop_NTPase"/>
</dbReference>
<dbReference type="PANTHER" id="PTHR43642">
    <property type="entry name" value="HYBRID SIGNAL TRANSDUCTION HISTIDINE KINASE G"/>
    <property type="match status" value="1"/>
</dbReference>
<evidence type="ECO:0000313" key="17">
    <source>
        <dbReference type="EMBL" id="AYM53889.1"/>
    </source>
</evidence>
<keyword evidence="3 11" id="KW-0597">Phosphoprotein</keyword>
<evidence type="ECO:0000256" key="13">
    <source>
        <dbReference type="SAM" id="MobiDB-lite"/>
    </source>
</evidence>
<evidence type="ECO:0000259" key="16">
    <source>
        <dbReference type="PROSITE" id="PS50110"/>
    </source>
</evidence>
<dbReference type="Gene3D" id="1.10.510.10">
    <property type="entry name" value="Transferase(Phosphotransferase) domain 1"/>
    <property type="match status" value="1"/>
</dbReference>
<dbReference type="InterPro" id="IPR005467">
    <property type="entry name" value="His_kinase_dom"/>
</dbReference>
<dbReference type="CDD" id="cd00082">
    <property type="entry name" value="HisKA"/>
    <property type="match status" value="1"/>
</dbReference>
<evidence type="ECO:0000256" key="9">
    <source>
        <dbReference type="ARBA" id="ARBA00064003"/>
    </source>
</evidence>
<dbReference type="Gene3D" id="3.40.50.300">
    <property type="entry name" value="P-loop containing nucleotide triphosphate hydrolases"/>
    <property type="match status" value="1"/>
</dbReference>
<feature type="coiled-coil region" evidence="12">
    <location>
        <begin position="1498"/>
        <end position="1532"/>
    </location>
</feature>
<dbReference type="Pfam" id="PF13191">
    <property type="entry name" value="AAA_16"/>
    <property type="match status" value="1"/>
</dbReference>
<dbReference type="SUPFAM" id="SSF52172">
    <property type="entry name" value="CheY-like"/>
    <property type="match status" value="1"/>
</dbReference>
<evidence type="ECO:0000256" key="2">
    <source>
        <dbReference type="ARBA" id="ARBA00012438"/>
    </source>
</evidence>
<dbReference type="PROSITE" id="PS50109">
    <property type="entry name" value="HIS_KIN"/>
    <property type="match status" value="1"/>
</dbReference>
<dbReference type="CDD" id="cd17546">
    <property type="entry name" value="REC_hyHK_CKI1_RcsC-like"/>
    <property type="match status" value="1"/>
</dbReference>
<feature type="domain" description="Protein kinase" evidence="14">
    <location>
        <begin position="24"/>
        <end position="284"/>
    </location>
</feature>
<dbReference type="GO" id="GO:0000155">
    <property type="term" value="F:phosphorelay sensor kinase activity"/>
    <property type="evidence" value="ECO:0007669"/>
    <property type="project" value="InterPro"/>
</dbReference>
<dbReference type="InterPro" id="IPR029016">
    <property type="entry name" value="GAF-like_dom_sf"/>
</dbReference>
<feature type="region of interest" description="Disordered" evidence="13">
    <location>
        <begin position="1305"/>
        <end position="1331"/>
    </location>
</feature>
<dbReference type="SUPFAM" id="SSF55874">
    <property type="entry name" value="ATPase domain of HSP90 chaperone/DNA topoisomerase II/histidine kinase"/>
    <property type="match status" value="1"/>
</dbReference>
<accession>A0A3S7UYQ9</accession>
<dbReference type="InterPro" id="IPR000719">
    <property type="entry name" value="Prot_kinase_dom"/>
</dbReference>
<reference evidence="17" key="1">
    <citation type="journal article" date="2018" name="J. Ind. Microbiol. Biotechnol.">
        <title>Genome mining reveals uncommon alkylpyrones as type III PKS products from myxobacteria.</title>
        <authorList>
            <person name="Hug J.J."/>
            <person name="Panter F."/>
            <person name="Krug D."/>
            <person name="Muller R."/>
        </authorList>
    </citation>
    <scope>NUCLEOTIDE SEQUENCE</scope>
    <source>
        <strain evidence="17">MNa2518</strain>
    </source>
</reference>
<dbReference type="Gene3D" id="3.30.565.10">
    <property type="entry name" value="Histidine kinase-like ATPase, C-terminal domain"/>
    <property type="match status" value="1"/>
</dbReference>
<dbReference type="Pfam" id="PF01590">
    <property type="entry name" value="GAF"/>
    <property type="match status" value="1"/>
</dbReference>
<dbReference type="SMART" id="SM00065">
    <property type="entry name" value="GAF"/>
    <property type="match status" value="1"/>
</dbReference>
<dbReference type="SUPFAM" id="SSF55781">
    <property type="entry name" value="GAF domain-like"/>
    <property type="match status" value="1"/>
</dbReference>
<comment type="catalytic activity">
    <reaction evidence="1">
        <text>ATP + protein L-histidine = ADP + protein N-phospho-L-histidine.</text>
        <dbReference type="EC" id="2.7.13.3"/>
    </reaction>
</comment>
<proteinExistence type="predicted"/>
<dbReference type="InterPro" id="IPR036890">
    <property type="entry name" value="HATPase_C_sf"/>
</dbReference>
<dbReference type="InterPro" id="IPR053159">
    <property type="entry name" value="Hybrid_Histidine_Kinase"/>
</dbReference>
<dbReference type="InterPro" id="IPR003018">
    <property type="entry name" value="GAF"/>
</dbReference>
<evidence type="ECO:0000256" key="3">
    <source>
        <dbReference type="ARBA" id="ARBA00022553"/>
    </source>
</evidence>
<dbReference type="SMART" id="SM00388">
    <property type="entry name" value="HisKA"/>
    <property type="match status" value="1"/>
</dbReference>
<dbReference type="Gene3D" id="3.40.50.2300">
    <property type="match status" value="1"/>
</dbReference>
<evidence type="ECO:0000256" key="1">
    <source>
        <dbReference type="ARBA" id="ARBA00000085"/>
    </source>
</evidence>
<protein>
    <recommendedName>
        <fullName evidence="10">Sensory/regulatory protein RpfC</fullName>
        <ecNumber evidence="2">2.7.13.3</ecNumber>
    </recommendedName>
</protein>
<evidence type="ECO:0000259" key="14">
    <source>
        <dbReference type="PROSITE" id="PS50011"/>
    </source>
</evidence>
<dbReference type="InterPro" id="IPR011009">
    <property type="entry name" value="Kinase-like_dom_sf"/>
</dbReference>
<dbReference type="FunFam" id="1.10.287.130:FF:000002">
    <property type="entry name" value="Two-component osmosensing histidine kinase"/>
    <property type="match status" value="1"/>
</dbReference>
<dbReference type="InterPro" id="IPR001789">
    <property type="entry name" value="Sig_transdc_resp-reg_receiver"/>
</dbReference>
<feature type="modified residue" description="4-aspartylphosphate" evidence="11">
    <location>
        <position position="1840"/>
    </location>
</feature>
<evidence type="ECO:0000256" key="10">
    <source>
        <dbReference type="ARBA" id="ARBA00068150"/>
    </source>
</evidence>
<dbReference type="InterPro" id="IPR003661">
    <property type="entry name" value="HisK_dim/P_dom"/>
</dbReference>
<evidence type="ECO:0000256" key="4">
    <source>
        <dbReference type="ARBA" id="ARBA00022679"/>
    </source>
</evidence>
<keyword evidence="5" id="KW-0547">Nucleotide-binding</keyword>
<evidence type="ECO:0000256" key="6">
    <source>
        <dbReference type="ARBA" id="ARBA00022777"/>
    </source>
</evidence>
<dbReference type="SMART" id="SM00448">
    <property type="entry name" value="REC"/>
    <property type="match status" value="1"/>
</dbReference>
<dbReference type="Gene3D" id="1.10.287.130">
    <property type="match status" value="1"/>
</dbReference>
<keyword evidence="7 17" id="KW-0067">ATP-binding</keyword>
<evidence type="ECO:0000256" key="12">
    <source>
        <dbReference type="SAM" id="Coils"/>
    </source>
</evidence>
<dbReference type="SUPFAM" id="SSF56112">
    <property type="entry name" value="Protein kinase-like (PK-like)"/>
    <property type="match status" value="1"/>
</dbReference>
<dbReference type="SUPFAM" id="SSF52540">
    <property type="entry name" value="P-loop containing nucleoside triphosphate hydrolases"/>
    <property type="match status" value="1"/>
</dbReference>
<keyword evidence="6" id="KW-0418">Kinase</keyword>
<dbReference type="InterPro" id="IPR011006">
    <property type="entry name" value="CheY-like_superfamily"/>
</dbReference>
<feature type="compositionally biased region" description="Low complexity" evidence="13">
    <location>
        <begin position="1311"/>
        <end position="1331"/>
    </location>
</feature>
<evidence type="ECO:0000256" key="11">
    <source>
        <dbReference type="PROSITE-ProRule" id="PRU00169"/>
    </source>
</evidence>
<dbReference type="Gene3D" id="3.30.200.20">
    <property type="entry name" value="Phosphorylase Kinase, domain 1"/>
    <property type="match status" value="1"/>
</dbReference>
<keyword evidence="12" id="KW-0175">Coiled coil</keyword>
<feature type="domain" description="Response regulatory" evidence="16">
    <location>
        <begin position="1791"/>
        <end position="1909"/>
    </location>
</feature>
<dbReference type="Pfam" id="PF00072">
    <property type="entry name" value="Response_reg"/>
    <property type="match status" value="1"/>
</dbReference>
<dbReference type="FunFam" id="3.30.565.10:FF:000010">
    <property type="entry name" value="Sensor histidine kinase RcsC"/>
    <property type="match status" value="1"/>
</dbReference>
<keyword evidence="8" id="KW-0902">Two-component regulatory system</keyword>
<dbReference type="PANTHER" id="PTHR43642:SF1">
    <property type="entry name" value="HYBRID SIGNAL TRANSDUCTION HISTIDINE KINASE G"/>
    <property type="match status" value="1"/>
</dbReference>
<dbReference type="PROSITE" id="PS50110">
    <property type="entry name" value="RESPONSE_REGULATORY"/>
    <property type="match status" value="1"/>
</dbReference>
<evidence type="ECO:0000259" key="15">
    <source>
        <dbReference type="PROSITE" id="PS50109"/>
    </source>
</evidence>
<dbReference type="Pfam" id="PF00069">
    <property type="entry name" value="Pkinase"/>
    <property type="match status" value="1"/>
</dbReference>
<name>A0A3S7UYQ9_9BACT</name>
<dbReference type="SUPFAM" id="SSF47384">
    <property type="entry name" value="Homodimeric domain of signal transducing histidine kinase"/>
    <property type="match status" value="1"/>
</dbReference>
<dbReference type="InterPro" id="IPR036097">
    <property type="entry name" value="HisK_dim/P_sf"/>
</dbReference>
<dbReference type="EC" id="2.7.13.3" evidence="2"/>
<evidence type="ECO:0000256" key="5">
    <source>
        <dbReference type="ARBA" id="ARBA00022741"/>
    </source>
</evidence>
<evidence type="ECO:0000256" key="7">
    <source>
        <dbReference type="ARBA" id="ARBA00022840"/>
    </source>
</evidence>
<evidence type="ECO:0000256" key="8">
    <source>
        <dbReference type="ARBA" id="ARBA00023012"/>
    </source>
</evidence>
<dbReference type="InterPro" id="IPR041664">
    <property type="entry name" value="AAA_16"/>
</dbReference>
<sequence>MSRPGTAVFPGLLTMRIDFDPRGYRLRAPVQESTTTIVYRAERERDGRPVVLKMLKREAATPGAVARYRHEIDVLESLRFPGVIQVLGLEMVQGLPMLVLEDFGAESLARLRRSQRFELGRVLAIAARLAEILGEVHDRGFIHGDINPANILLNPDTGELKLADFGSSAPIASDPTMPGSMSALPGTLAYVAPEQTGRMNRPLDYRADFYSVGVTLYELCTGRLPFDTADALELVHSHLARDPVPAHQLDPEIPEAVSDILSKLMAKIPEDRYQSARGCAHDLRACQRQLEAHGHVQRFVLGEHDVVERFRIPSHLYGREREQRALRAAAERALAGGKQLLLVAGHPGTGKSALIKELAAPSVRGRAYFIDGKFDQYQRNVPYSALASAFDALIDQLLTEPEERLARWRQALRTALGPNGQVLVEVIPDLTFLLGPQEPAARLGPAQTENRFHVVFQRFLEVLCSAEHPLLLFIDDLQWADTASLRLIKRMMLDPAVSHLLIAGAYRDDEIDSEIGATHPLTQLIDQLRTEHVAIEHIALGPLGIEHVRALLAATLHRDPDDCTELAELLLTRTEGNPFFVNQFLRTLHQDRLLAFDLALRGWRWDLAAIHALGIPDNVVDLMIQRIRRLPPATQHVLELAACAGSVFDTGTLAILCEEDPVAIQGHLLPAVGLGLLVPQSAAEGRPSARPTSDSVPALVADSHAFAHDRVQQAAYALVTCEDRSRVHLRIARLLQHALAPAERDQRLFELAEHFVLGAALIEEPAEKLAVARLCLAAGQRAQASMAHDTALRFLRAGRALMPAAGWQEHYELWRELALATVAAEYLTDHRDAAEHLSEEILTHARDVLDKVAVHEFQLTVGFAQGRLAEVKAVMFEALALLGVVLPHEAAARQALEQELLAELDLDQAGFAALEQLPAVTDRHQAAINRIIFCANSALFVSDPALWRLMIAIAAAQGMRHGHSAHAALAYAAYGGMLCGLPQDFERGYRFGALAMRLIERFPDPAIAVKVESMVRFTVLPWSQPVGESVEPFRALCQRALQVGDIEYACIAGMYAPFYQLIAGAPLEEVHRGQRASVALLERHRMLVMRQSGGAWERLVRRLLDPSGFAGEPEVAVPNMFYRLYQFCSLTIVRYIAGEYESALAAAVTAESCAHMGRGMLLLAEHILWYSLSILAALPAEPERASALLADVERNQALLGRWAERVPENFRHQYLLIEAERARVRGDTLAAMSLYDEAIECAGESGRPREEAVASERAASFYAGIGRKKIAHTYLEDAYHAYRRWGAQAKVCRLEERHPWLARRRPSALDTSPVSTPSTTSRSSSTSHTGTSQLLDVESVVRASQAISSQLVLDALLAELMKIIVENAGAQRGHLLLVQGGKLTLEAEGDAGSHTYRALPSLGLDQHADALALGAVSYVARTHKNLVLGDASGQGPFTQDPYIRARRPRSLLCAPIARHGQLVGIVYLENNLTSDAFTPARVEVVQMLASQAAISIENARLLDNLRLSKEEAERSREEAERAREDAERASRAKSEFLASVNHELRTPMNGIIGMIELLLGTRLEEEQKDYLATARTSAEQLMRIIRDTLDLSKIEAGRLDLEPIRFTFADCLSTLERMLALRIQTRGLTFVRDVAADVPTHLVGDRDRLLQILINLLGNAIKFTPAGGTVSLHVRVLDRSDEHTMLGFEVRDTGIGIAAAEQAHIFQPFTQVRPPGAPVGSSGLGLAIASRLVTLMHGAIMVESEVGKGSCFSFTVRLGLWQPERRARSTQPPGAFVRPSVPSPAPPGGLRILVVEDNQVNQLVAVRLLGLDGHSCAVAENGAEALRMLESEPFDAVLMDVLMPVMDGHTATRKIRQREQGTGRHLPIIAVTASATTEIVRECAAAGMDHFLSKPLRIDAVRTLLRPLQQRAPAS</sequence>
<comment type="subunit">
    <text evidence="9">At low DSF concentrations, interacts with RpfF.</text>
</comment>
<dbReference type="EMBL" id="MH908912">
    <property type="protein sequence ID" value="AYM53889.1"/>
    <property type="molecule type" value="Genomic_DNA"/>
</dbReference>
<dbReference type="PROSITE" id="PS50011">
    <property type="entry name" value="PROTEIN_KINASE_DOM"/>
    <property type="match status" value="1"/>
</dbReference>
<dbReference type="Gene3D" id="3.30.450.40">
    <property type="match status" value="1"/>
</dbReference>
<dbReference type="InterPro" id="IPR003594">
    <property type="entry name" value="HATPase_dom"/>
</dbReference>
<keyword evidence="4" id="KW-0808">Transferase</keyword>
<dbReference type="InterPro" id="IPR004358">
    <property type="entry name" value="Sig_transdc_His_kin-like_C"/>
</dbReference>
<dbReference type="SMART" id="SM00387">
    <property type="entry name" value="HATPase_c"/>
    <property type="match status" value="1"/>
</dbReference>